<gene>
    <name evidence="1" type="ORF">Atai01_82690</name>
</gene>
<evidence type="ECO:0000313" key="2">
    <source>
        <dbReference type="Proteomes" id="UP001165136"/>
    </source>
</evidence>
<keyword evidence="2" id="KW-1185">Reference proteome</keyword>
<sequence length="107" mass="11031">MPGSGAQVRRVDLTAMALSVTEERKLVTAGSALPAVTCDTALPDHLEALGEGVEQFGVLILWGLRAGCTRSATSRALRPGVTGLRNTVAVCRRSAGSLKRGSPTGCP</sequence>
<dbReference type="AlphaFoldDB" id="A0A9W6RCY4"/>
<protein>
    <submittedName>
        <fullName evidence="1">Uncharacterized protein</fullName>
    </submittedName>
</protein>
<organism evidence="1 2">
    <name type="scientific">Amycolatopsis taiwanensis</name>
    <dbReference type="NCBI Taxonomy" id="342230"/>
    <lineage>
        <taxon>Bacteria</taxon>
        <taxon>Bacillati</taxon>
        <taxon>Actinomycetota</taxon>
        <taxon>Actinomycetes</taxon>
        <taxon>Pseudonocardiales</taxon>
        <taxon>Pseudonocardiaceae</taxon>
        <taxon>Amycolatopsis</taxon>
    </lineage>
</organism>
<comment type="caution">
    <text evidence="1">The sequence shown here is derived from an EMBL/GenBank/DDBJ whole genome shotgun (WGS) entry which is preliminary data.</text>
</comment>
<evidence type="ECO:0000313" key="1">
    <source>
        <dbReference type="EMBL" id="GLY71650.1"/>
    </source>
</evidence>
<proteinExistence type="predicted"/>
<accession>A0A9W6RCY4</accession>
<reference evidence="1" key="1">
    <citation type="submission" date="2023-03" db="EMBL/GenBank/DDBJ databases">
        <title>Amycolatopsis taiwanensis NBRC 103393.</title>
        <authorList>
            <person name="Ichikawa N."/>
            <person name="Sato H."/>
            <person name="Tonouchi N."/>
        </authorList>
    </citation>
    <scope>NUCLEOTIDE SEQUENCE</scope>
    <source>
        <strain evidence="1">NBRC 103393</strain>
    </source>
</reference>
<dbReference type="EMBL" id="BSTI01000043">
    <property type="protein sequence ID" value="GLY71650.1"/>
    <property type="molecule type" value="Genomic_DNA"/>
</dbReference>
<name>A0A9W6RCY4_9PSEU</name>
<dbReference type="Proteomes" id="UP001165136">
    <property type="component" value="Unassembled WGS sequence"/>
</dbReference>